<dbReference type="InterPro" id="IPR017871">
    <property type="entry name" value="ABC_transporter-like_CS"/>
</dbReference>
<evidence type="ECO:0000256" key="1">
    <source>
        <dbReference type="ARBA" id="ARBA00004651"/>
    </source>
</evidence>
<accession>A0A238VQU1</accession>
<evidence type="ECO:0000259" key="9">
    <source>
        <dbReference type="PROSITE" id="PS50893"/>
    </source>
</evidence>
<evidence type="ECO:0000256" key="3">
    <source>
        <dbReference type="ARBA" id="ARBA00022741"/>
    </source>
</evidence>
<evidence type="ECO:0000256" key="5">
    <source>
        <dbReference type="ARBA" id="ARBA00022989"/>
    </source>
</evidence>
<dbReference type="Pfam" id="PF00664">
    <property type="entry name" value="ABC_membrane"/>
    <property type="match status" value="1"/>
</dbReference>
<dbReference type="EMBL" id="FZNN01000003">
    <property type="protein sequence ID" value="SNR36732.1"/>
    <property type="molecule type" value="Genomic_DNA"/>
</dbReference>
<dbReference type="InterPro" id="IPR003439">
    <property type="entry name" value="ABC_transporter-like_ATP-bd"/>
</dbReference>
<feature type="transmembrane region" description="Helical" evidence="8">
    <location>
        <begin position="186"/>
        <end position="205"/>
    </location>
</feature>
<evidence type="ECO:0000259" key="10">
    <source>
        <dbReference type="PROSITE" id="PS50929"/>
    </source>
</evidence>
<dbReference type="PROSITE" id="PS50929">
    <property type="entry name" value="ABC_TM1F"/>
    <property type="match status" value="1"/>
</dbReference>
<dbReference type="InterPro" id="IPR039421">
    <property type="entry name" value="Type_1_exporter"/>
</dbReference>
<evidence type="ECO:0000256" key="2">
    <source>
        <dbReference type="ARBA" id="ARBA00022692"/>
    </source>
</evidence>
<dbReference type="SUPFAM" id="SSF52540">
    <property type="entry name" value="P-loop containing nucleoside triphosphate hydrolases"/>
    <property type="match status" value="1"/>
</dbReference>
<feature type="domain" description="ABC transmembrane type-1" evidence="10">
    <location>
        <begin position="42"/>
        <end position="327"/>
    </location>
</feature>
<keyword evidence="12" id="KW-1185">Reference proteome</keyword>
<dbReference type="InterPro" id="IPR003593">
    <property type="entry name" value="AAA+_ATPase"/>
</dbReference>
<dbReference type="GO" id="GO:0005886">
    <property type="term" value="C:plasma membrane"/>
    <property type="evidence" value="ECO:0007669"/>
    <property type="project" value="UniProtKB-SubCell"/>
</dbReference>
<proteinExistence type="predicted"/>
<feature type="transmembrane region" description="Helical" evidence="8">
    <location>
        <begin position="272"/>
        <end position="293"/>
    </location>
</feature>
<dbReference type="AlphaFoldDB" id="A0A238VQU1"/>
<evidence type="ECO:0000256" key="4">
    <source>
        <dbReference type="ARBA" id="ARBA00022840"/>
    </source>
</evidence>
<name>A0A238VQU1_9RHOB</name>
<dbReference type="InterPro" id="IPR027417">
    <property type="entry name" value="P-loop_NTPase"/>
</dbReference>
<sequence>MNAAYRWFVGLIDPFAVADGPPPQRLWPFVRWALSGSEKAIALTLAVTFIAGLSELVAASFTGWIIDSTASGANAGFWVPFWPLILFGLIFFLVVRPILFAADAGVTSILLGPHLFPLVLSRLNRHTLGHSMRYFENDFAGRISQKALQTSRALTDVVTEVADVGIYSLAVFGGSLLLMASIDTRLLLIFVVWGGLYVVALRYFIPRVKRRSAARAGARTQVTGQIVDTLSNVAAVKLFAHNTFEDRATLRELEIFRAKALDFGVLSSGFRMVLMTLGGMLPLFSILGALYLWTTGTATPGDIAMTAMVSTRLSQLTNRIGRVAISIFTNLGEIQDGIDTLAPAHEITDRPDAAQSASGPGGIQFDGIRFAYGGKVTALKEFSLTIRAGEKIGLVGASGAGKSTIVSLLLRLYEVEQGRILLDGTDIRDLTQEALRQRISVVRQETSMFNRSALDNIRYGRPDATDEEVFDAARRASAHDFILTLQDHTGRSGYSARLGERGVKLSGGQRQRIALARAILKDAPVLVLDEATSALDSEVEAEIQAALAQVMQGKTVIAIAHRLSTIAQMDRIIVLEQGRIAEMGSHTELLTKKGLYARFWNRQSGGFLGAQDAAE</sequence>
<keyword evidence="3" id="KW-0547">Nucleotide-binding</keyword>
<keyword evidence="6 8" id="KW-0472">Membrane</keyword>
<dbReference type="SMART" id="SM00382">
    <property type="entry name" value="AAA"/>
    <property type="match status" value="1"/>
</dbReference>
<dbReference type="RefSeq" id="WP_089269360.1">
    <property type="nucleotide sequence ID" value="NZ_FZNN01000003.1"/>
</dbReference>
<dbReference type="GO" id="GO:0140359">
    <property type="term" value="F:ABC-type transporter activity"/>
    <property type="evidence" value="ECO:0007669"/>
    <property type="project" value="InterPro"/>
</dbReference>
<evidence type="ECO:0000256" key="6">
    <source>
        <dbReference type="ARBA" id="ARBA00023136"/>
    </source>
</evidence>
<protein>
    <submittedName>
        <fullName evidence="11">ATP-binding cassette, subfamily B</fullName>
    </submittedName>
</protein>
<reference evidence="11 12" key="1">
    <citation type="submission" date="2017-06" db="EMBL/GenBank/DDBJ databases">
        <authorList>
            <person name="Kim H.J."/>
            <person name="Triplett B.A."/>
        </authorList>
    </citation>
    <scope>NUCLEOTIDE SEQUENCE [LARGE SCALE GENOMIC DNA]</scope>
    <source>
        <strain evidence="11 12">DSM 29052</strain>
    </source>
</reference>
<dbReference type="PROSITE" id="PS00211">
    <property type="entry name" value="ABC_TRANSPORTER_1"/>
    <property type="match status" value="1"/>
</dbReference>
<dbReference type="Proteomes" id="UP000198417">
    <property type="component" value="Unassembled WGS sequence"/>
</dbReference>
<feature type="transmembrane region" description="Helical" evidence="8">
    <location>
        <begin position="161"/>
        <end position="180"/>
    </location>
</feature>
<dbReference type="OrthoDB" id="9808328at2"/>
<keyword evidence="2 8" id="KW-0812">Transmembrane</keyword>
<dbReference type="GO" id="GO:0034040">
    <property type="term" value="F:ATPase-coupled lipid transmembrane transporter activity"/>
    <property type="evidence" value="ECO:0007669"/>
    <property type="project" value="TreeGrafter"/>
</dbReference>
<comment type="subcellular location">
    <subcellularLocation>
        <location evidence="1">Cell membrane</location>
        <topology evidence="1">Multi-pass membrane protein</topology>
    </subcellularLocation>
</comment>
<dbReference type="SUPFAM" id="SSF90123">
    <property type="entry name" value="ABC transporter transmembrane region"/>
    <property type="match status" value="1"/>
</dbReference>
<feature type="transmembrane region" description="Helical" evidence="8">
    <location>
        <begin position="40"/>
        <end position="65"/>
    </location>
</feature>
<keyword evidence="5 8" id="KW-1133">Transmembrane helix</keyword>
<feature type="transmembrane region" description="Helical" evidence="8">
    <location>
        <begin position="77"/>
        <end position="99"/>
    </location>
</feature>
<evidence type="ECO:0000313" key="11">
    <source>
        <dbReference type="EMBL" id="SNR36732.1"/>
    </source>
</evidence>
<evidence type="ECO:0000256" key="7">
    <source>
        <dbReference type="ARBA" id="ARBA00024725"/>
    </source>
</evidence>
<dbReference type="PANTHER" id="PTHR24221:SF203">
    <property type="entry name" value="ATP-BINDING_PERMEASE FUSION ABC TRANSPORTER-RELATED"/>
    <property type="match status" value="1"/>
</dbReference>
<dbReference type="Gene3D" id="1.20.1560.10">
    <property type="entry name" value="ABC transporter type 1, transmembrane domain"/>
    <property type="match status" value="1"/>
</dbReference>
<comment type="function">
    <text evidence="7">Part of an ABC transporter complex. Transmembrane domains (TMD) form a pore in the inner membrane and the ATP-binding domain (NBD) is responsible for energy generation.</text>
</comment>
<dbReference type="GO" id="GO:0005524">
    <property type="term" value="F:ATP binding"/>
    <property type="evidence" value="ECO:0007669"/>
    <property type="project" value="UniProtKB-KW"/>
</dbReference>
<evidence type="ECO:0000313" key="12">
    <source>
        <dbReference type="Proteomes" id="UP000198417"/>
    </source>
</evidence>
<feature type="domain" description="ABC transporter" evidence="9">
    <location>
        <begin position="363"/>
        <end position="602"/>
    </location>
</feature>
<dbReference type="PROSITE" id="PS50893">
    <property type="entry name" value="ABC_TRANSPORTER_2"/>
    <property type="match status" value="1"/>
</dbReference>
<dbReference type="Pfam" id="PF00005">
    <property type="entry name" value="ABC_tran"/>
    <property type="match status" value="1"/>
</dbReference>
<dbReference type="FunFam" id="3.40.50.300:FF:000218">
    <property type="entry name" value="Multidrug ABC transporter ATP-binding protein"/>
    <property type="match status" value="1"/>
</dbReference>
<dbReference type="Gene3D" id="3.40.50.300">
    <property type="entry name" value="P-loop containing nucleotide triphosphate hydrolases"/>
    <property type="match status" value="1"/>
</dbReference>
<dbReference type="GO" id="GO:0016887">
    <property type="term" value="F:ATP hydrolysis activity"/>
    <property type="evidence" value="ECO:0007669"/>
    <property type="project" value="InterPro"/>
</dbReference>
<evidence type="ECO:0000256" key="8">
    <source>
        <dbReference type="SAM" id="Phobius"/>
    </source>
</evidence>
<keyword evidence="4 11" id="KW-0067">ATP-binding</keyword>
<dbReference type="InterPro" id="IPR011527">
    <property type="entry name" value="ABC1_TM_dom"/>
</dbReference>
<gene>
    <name evidence="11" type="ORF">SAMN06265370_10334</name>
</gene>
<organism evidence="11 12">
    <name type="scientific">Puniceibacterium sediminis</name>
    <dbReference type="NCBI Taxonomy" id="1608407"/>
    <lineage>
        <taxon>Bacteria</taxon>
        <taxon>Pseudomonadati</taxon>
        <taxon>Pseudomonadota</taxon>
        <taxon>Alphaproteobacteria</taxon>
        <taxon>Rhodobacterales</taxon>
        <taxon>Paracoccaceae</taxon>
        <taxon>Puniceibacterium</taxon>
    </lineage>
</organism>
<dbReference type="PANTHER" id="PTHR24221">
    <property type="entry name" value="ATP-BINDING CASSETTE SUB-FAMILY B"/>
    <property type="match status" value="1"/>
</dbReference>
<dbReference type="InterPro" id="IPR036640">
    <property type="entry name" value="ABC1_TM_sf"/>
</dbReference>